<dbReference type="KEGG" id="paun:MJA45_10535"/>
<proteinExistence type="predicted"/>
<gene>
    <name evidence="3" type="ORF">MJA45_10535</name>
</gene>
<name>A0AA96LGI7_9BACL</name>
<protein>
    <submittedName>
        <fullName evidence="3">Stage II sporulation protein P</fullName>
    </submittedName>
</protein>
<feature type="compositionally biased region" description="Pro residues" evidence="1">
    <location>
        <begin position="168"/>
        <end position="184"/>
    </location>
</feature>
<dbReference type="EMBL" id="CP130318">
    <property type="protein sequence ID" value="WNQ13431.1"/>
    <property type="molecule type" value="Genomic_DNA"/>
</dbReference>
<dbReference type="Pfam" id="PF07454">
    <property type="entry name" value="SpoIIP"/>
    <property type="match status" value="1"/>
</dbReference>
<organism evidence="3 4">
    <name type="scientific">Paenibacillus aurantius</name>
    <dbReference type="NCBI Taxonomy" id="2918900"/>
    <lineage>
        <taxon>Bacteria</taxon>
        <taxon>Bacillati</taxon>
        <taxon>Bacillota</taxon>
        <taxon>Bacilli</taxon>
        <taxon>Bacillales</taxon>
        <taxon>Paenibacillaceae</taxon>
        <taxon>Paenibacillus</taxon>
    </lineage>
</organism>
<reference evidence="3 4" key="1">
    <citation type="submission" date="2022-02" db="EMBL/GenBank/DDBJ databases">
        <title>Paenibacillus sp. MBLB1776 Whole Genome Shotgun Sequencing.</title>
        <authorList>
            <person name="Hwang C.Y."/>
            <person name="Cho E.-S."/>
            <person name="Seo M.-J."/>
        </authorList>
    </citation>
    <scope>NUCLEOTIDE SEQUENCE [LARGE SCALE GENOMIC DNA]</scope>
    <source>
        <strain evidence="3 4">MBLB1776</strain>
    </source>
</reference>
<evidence type="ECO:0000313" key="4">
    <source>
        <dbReference type="Proteomes" id="UP001305702"/>
    </source>
</evidence>
<sequence>MKWTAFTLDLSRIRKFVQNMGVLGKTFLILSTSTFLLFVLLGLAGYGNARWKSSPASSMKGIAASLSSDFFMDIIGLEVPHVQEDRIQSTFSQTNILRFVFRVMTDINPRDPKTMLAHEVPGLAGEAPYLLRKTSGTDPDGGPQDYPPPIQKDPNSSGDGGAASTQPSPSPTPQPSPTATPAPPKKSTDGKKVVMIYHSHNRESFLPELGIKDPNSAYDAKVNITQVGKRLADKLEELGVGAVSYNQDYTAIEKDFSFAYSYKYSGKTVKEAFAANPDIKFVFDLHRDSEDRKKTTTTINGQDYAQVFFIIGQKNPNWEKNEHFASQIQEKLEQTMPGLSKGIWGKTARDGNAEYNQSLSPNSVLIEIGGPYNTLEECYRTADVMAKVIADLYWDAEKVNAPAADAKSKS</sequence>
<evidence type="ECO:0000256" key="1">
    <source>
        <dbReference type="SAM" id="MobiDB-lite"/>
    </source>
</evidence>
<dbReference type="Proteomes" id="UP001305702">
    <property type="component" value="Chromosome"/>
</dbReference>
<keyword evidence="4" id="KW-1185">Reference proteome</keyword>
<dbReference type="NCBIfam" id="TIGR02867">
    <property type="entry name" value="spore_II_P"/>
    <property type="match status" value="1"/>
</dbReference>
<keyword evidence="2" id="KW-0472">Membrane</keyword>
<feature type="transmembrane region" description="Helical" evidence="2">
    <location>
        <begin position="27"/>
        <end position="49"/>
    </location>
</feature>
<dbReference type="RefSeq" id="WP_315607211.1">
    <property type="nucleotide sequence ID" value="NZ_CP130318.1"/>
</dbReference>
<evidence type="ECO:0000313" key="3">
    <source>
        <dbReference type="EMBL" id="WNQ13431.1"/>
    </source>
</evidence>
<dbReference type="SUPFAM" id="SSF53187">
    <property type="entry name" value="Zn-dependent exopeptidases"/>
    <property type="match status" value="1"/>
</dbReference>
<keyword evidence="2" id="KW-0812">Transmembrane</keyword>
<dbReference type="AlphaFoldDB" id="A0AA96LGI7"/>
<accession>A0AA96LGI7</accession>
<keyword evidence="2" id="KW-1133">Transmembrane helix</keyword>
<evidence type="ECO:0000256" key="2">
    <source>
        <dbReference type="SAM" id="Phobius"/>
    </source>
</evidence>
<feature type="region of interest" description="Disordered" evidence="1">
    <location>
        <begin position="130"/>
        <end position="189"/>
    </location>
</feature>
<dbReference type="InterPro" id="IPR010897">
    <property type="entry name" value="Spore_II_P"/>
</dbReference>